<dbReference type="InterPro" id="IPR016155">
    <property type="entry name" value="Mopterin_synth/thiamin_S_b"/>
</dbReference>
<dbReference type="InterPro" id="IPR005346">
    <property type="entry name" value="RnfH"/>
</dbReference>
<dbReference type="HAMAP" id="MF_00460">
    <property type="entry name" value="UPF0125_RnfH"/>
    <property type="match status" value="1"/>
</dbReference>
<comment type="similarity">
    <text evidence="1 2">Belongs to the UPF0125 (RnfH) family.</text>
</comment>
<dbReference type="GeneID" id="80801193"/>
<evidence type="ECO:0000313" key="4">
    <source>
        <dbReference type="Proteomes" id="UP000220246"/>
    </source>
</evidence>
<dbReference type="SUPFAM" id="SSF54285">
    <property type="entry name" value="MoaD/ThiS"/>
    <property type="match status" value="1"/>
</dbReference>
<dbReference type="Gene3D" id="3.10.20.280">
    <property type="entry name" value="RnfH-like"/>
    <property type="match status" value="1"/>
</dbReference>
<dbReference type="AlphaFoldDB" id="A0A2A7UV68"/>
<dbReference type="InterPro" id="IPR037021">
    <property type="entry name" value="RnfH_sf"/>
</dbReference>
<evidence type="ECO:0000313" key="3">
    <source>
        <dbReference type="EMBL" id="PEH89096.1"/>
    </source>
</evidence>
<dbReference type="PANTHER" id="PTHR37483:SF1">
    <property type="entry name" value="UPF0125 PROTEIN RATB"/>
    <property type="match status" value="1"/>
</dbReference>
<dbReference type="Proteomes" id="UP000220246">
    <property type="component" value="Unassembled WGS sequence"/>
</dbReference>
<comment type="caution">
    <text evidence="3">The sequence shown here is derived from an EMBL/GenBank/DDBJ whole genome shotgun (WGS) entry which is preliminary data.</text>
</comment>
<sequence>MAEHSPSEAVAPPPAELAVWVCHSPAPGEVQEHCLQLPAPATVADALQAAGLAWQEGQACGIWGRVCDAATLLHSGDRVELYRPLTVDPKVARRERFAQQGARRSGLFAKRRANSKAGY</sequence>
<keyword evidence="4" id="KW-1185">Reference proteome</keyword>
<reference evidence="4" key="1">
    <citation type="submission" date="2017-09" db="EMBL/GenBank/DDBJ databases">
        <title>FDA dAtabase for Regulatory Grade micrObial Sequences (FDA-ARGOS): Supporting development and validation of Infectious Disease Dx tests.</title>
        <authorList>
            <person name="Minogue T."/>
            <person name="Wolcott M."/>
            <person name="Wasieloski L."/>
            <person name="Aguilar W."/>
            <person name="Moore D."/>
            <person name="Tallon L."/>
            <person name="Sadzewicz L."/>
            <person name="Ott S."/>
            <person name="Zhao X."/>
            <person name="Nagaraj S."/>
            <person name="Vavikolanu K."/>
            <person name="Aluvathingal J."/>
            <person name="Nadendla S."/>
            <person name="Sichtig H."/>
        </authorList>
    </citation>
    <scope>NUCLEOTIDE SEQUENCE [LARGE SCALE GENOMIC DNA]</scope>
    <source>
        <strain evidence="4">FDAARGOS_394</strain>
    </source>
</reference>
<gene>
    <name evidence="3" type="ORF">CRM82_11285</name>
</gene>
<dbReference type="OrthoDB" id="9796575at2"/>
<dbReference type="EMBL" id="PDEA01000001">
    <property type="protein sequence ID" value="PEH89096.1"/>
    <property type="molecule type" value="Genomic_DNA"/>
</dbReference>
<proteinExistence type="inferred from homology"/>
<evidence type="ECO:0000256" key="2">
    <source>
        <dbReference type="HAMAP-Rule" id="MF_00460"/>
    </source>
</evidence>
<protein>
    <recommendedName>
        <fullName evidence="2">UPF0125 protein CRM82_11285</fullName>
    </recommendedName>
</protein>
<organism evidence="3 4">
    <name type="scientific">Comamonas terrigena</name>
    <dbReference type="NCBI Taxonomy" id="32013"/>
    <lineage>
        <taxon>Bacteria</taxon>
        <taxon>Pseudomonadati</taxon>
        <taxon>Pseudomonadota</taxon>
        <taxon>Betaproteobacteria</taxon>
        <taxon>Burkholderiales</taxon>
        <taxon>Comamonadaceae</taxon>
        <taxon>Comamonas</taxon>
    </lineage>
</organism>
<accession>A0A2A7UV68</accession>
<evidence type="ECO:0000256" key="1">
    <source>
        <dbReference type="ARBA" id="ARBA00010645"/>
    </source>
</evidence>
<name>A0A2A7UV68_COMTR</name>
<dbReference type="PANTHER" id="PTHR37483">
    <property type="entry name" value="UPF0125 PROTEIN RATB"/>
    <property type="match status" value="1"/>
</dbReference>
<dbReference type="Pfam" id="PF03658">
    <property type="entry name" value="Ub-RnfH"/>
    <property type="match status" value="1"/>
</dbReference>
<dbReference type="RefSeq" id="WP_066534970.1">
    <property type="nucleotide sequence ID" value="NZ_DALZQJ010000032.1"/>
</dbReference>
<dbReference type="STRING" id="1219032.GCA_001515545_01443"/>